<dbReference type="GO" id="GO:0005886">
    <property type="term" value="C:plasma membrane"/>
    <property type="evidence" value="ECO:0007669"/>
    <property type="project" value="UniProtKB-SubCell"/>
</dbReference>
<feature type="transmembrane region" description="Helical" evidence="10">
    <location>
        <begin position="363"/>
        <end position="388"/>
    </location>
</feature>
<dbReference type="PROSITE" id="PS00217">
    <property type="entry name" value="SUGAR_TRANSPORT_2"/>
    <property type="match status" value="1"/>
</dbReference>
<comment type="similarity">
    <text evidence="2 9">Belongs to the major facilitator superfamily. Sugar transporter (TC 2.A.1.1) family.</text>
</comment>
<gene>
    <name evidence="12" type="ORF">FD16_GL001532</name>
</gene>
<feature type="transmembrane region" description="Helical" evidence="10">
    <location>
        <begin position="308"/>
        <end position="325"/>
    </location>
</feature>
<dbReference type="Pfam" id="PF00083">
    <property type="entry name" value="Sugar_tr"/>
    <property type="match status" value="1"/>
</dbReference>
<proteinExistence type="inferred from homology"/>
<dbReference type="AlphaFoldDB" id="A0A0R1VWV3"/>
<evidence type="ECO:0000256" key="10">
    <source>
        <dbReference type="SAM" id="Phobius"/>
    </source>
</evidence>
<feature type="transmembrane region" description="Helical" evidence="10">
    <location>
        <begin position="115"/>
        <end position="138"/>
    </location>
</feature>
<feature type="transmembrane region" description="Helical" evidence="10">
    <location>
        <begin position="150"/>
        <end position="173"/>
    </location>
</feature>
<dbReference type="InterPro" id="IPR020846">
    <property type="entry name" value="MFS_dom"/>
</dbReference>
<dbReference type="Proteomes" id="UP000051820">
    <property type="component" value="Unassembled WGS sequence"/>
</dbReference>
<feature type="transmembrane region" description="Helical" evidence="10">
    <location>
        <begin position="20"/>
        <end position="39"/>
    </location>
</feature>
<dbReference type="EMBL" id="AZGF01000034">
    <property type="protein sequence ID" value="KRM09871.1"/>
    <property type="molecule type" value="Genomic_DNA"/>
</dbReference>
<feature type="transmembrane region" description="Helical" evidence="10">
    <location>
        <begin position="265"/>
        <end position="288"/>
    </location>
</feature>
<dbReference type="PANTHER" id="PTHR48020:SF12">
    <property type="entry name" value="PROTON MYO-INOSITOL COTRANSPORTER"/>
    <property type="match status" value="1"/>
</dbReference>
<comment type="caution">
    <text evidence="12">The sequence shown here is derived from an EMBL/GenBank/DDBJ whole genome shotgun (WGS) entry which is preliminary data.</text>
</comment>
<keyword evidence="5 12" id="KW-0762">Sugar transport</keyword>
<feature type="domain" description="Major facilitator superfamily (MFS) profile" evidence="11">
    <location>
        <begin position="26"/>
        <end position="454"/>
    </location>
</feature>
<keyword evidence="6 10" id="KW-0812">Transmembrane</keyword>
<sequence>MNDSSGTSKVPFNQQKKASLTYIVIVTVIAAIGGSLFGYDQGVISGALNFFSVHFGMSSAEVGFVSGVLALGAMVGCLIAGFLSDQIGRKWVMFIAGALFTISSLTLAFSGTVQILIVGRILSGIAIGMASTIVPLYISEVAPARIRGTLIGCNQLAFAIGMTTVYCVNALIANLNSTSFNVSVGWRWMFGSGAIPAVLFFVLTSFIPESPRFLFKQGKSDKAEAILVKLNGTDTAQEESNEIQKSVKSEHKGLFRELFAPGIRFALVIALLAAAFQQLTGTIAVGYYAPIIFQKTGVGTNASLIETIGIGVVKIIFVAIFMVYIDKLGRKKLLSRGGYAMAAALIFLAVLFAFNKFNGVIDVLILLGVLAHTAFYELSWGGGAWIIVSEVFPTSIRGRALSLSSLTMFLASYFVSQLFPVMLSGMGGTWTFIIFAVFCIAMGWFASHVLPETTGKSLEQIEAEFKTKKGTSSATSTIHHA</sequence>
<feature type="transmembrane region" description="Helical" evidence="10">
    <location>
        <begin position="185"/>
        <end position="207"/>
    </location>
</feature>
<keyword evidence="13" id="KW-1185">Reference proteome</keyword>
<dbReference type="Gene3D" id="1.20.1250.20">
    <property type="entry name" value="MFS general substrate transporter like domains"/>
    <property type="match status" value="2"/>
</dbReference>
<evidence type="ECO:0000256" key="9">
    <source>
        <dbReference type="RuleBase" id="RU003346"/>
    </source>
</evidence>
<keyword evidence="8 10" id="KW-0472">Membrane</keyword>
<feature type="transmembrane region" description="Helical" evidence="10">
    <location>
        <begin position="400"/>
        <end position="423"/>
    </location>
</feature>
<evidence type="ECO:0000256" key="1">
    <source>
        <dbReference type="ARBA" id="ARBA00004651"/>
    </source>
</evidence>
<dbReference type="PRINTS" id="PR00171">
    <property type="entry name" value="SUGRTRNSPORT"/>
</dbReference>
<feature type="transmembrane region" description="Helical" evidence="10">
    <location>
        <begin position="91"/>
        <end position="109"/>
    </location>
</feature>
<dbReference type="InterPro" id="IPR005829">
    <property type="entry name" value="Sugar_transporter_CS"/>
</dbReference>
<dbReference type="PANTHER" id="PTHR48020">
    <property type="entry name" value="PROTON MYO-INOSITOL COTRANSPORTER"/>
    <property type="match status" value="1"/>
</dbReference>
<dbReference type="InterPro" id="IPR050814">
    <property type="entry name" value="Myo-inositol_Transporter"/>
</dbReference>
<dbReference type="eggNOG" id="COG2814">
    <property type="taxonomic scope" value="Bacteria"/>
</dbReference>
<organism evidence="12 13">
    <name type="scientific">Paucilactobacillus suebicus DSM 5007 = KCTC 3549</name>
    <dbReference type="NCBI Taxonomy" id="1423807"/>
    <lineage>
        <taxon>Bacteria</taxon>
        <taxon>Bacillati</taxon>
        <taxon>Bacillota</taxon>
        <taxon>Bacilli</taxon>
        <taxon>Lactobacillales</taxon>
        <taxon>Lactobacillaceae</taxon>
        <taxon>Paucilactobacillus</taxon>
    </lineage>
</organism>
<reference evidence="12 13" key="1">
    <citation type="journal article" date="2015" name="Genome Announc.">
        <title>Expanding the biotechnology potential of lactobacilli through comparative genomics of 213 strains and associated genera.</title>
        <authorList>
            <person name="Sun Z."/>
            <person name="Harris H.M."/>
            <person name="McCann A."/>
            <person name="Guo C."/>
            <person name="Argimon S."/>
            <person name="Zhang W."/>
            <person name="Yang X."/>
            <person name="Jeffery I.B."/>
            <person name="Cooney J.C."/>
            <person name="Kagawa T.F."/>
            <person name="Liu W."/>
            <person name="Song Y."/>
            <person name="Salvetti E."/>
            <person name="Wrobel A."/>
            <person name="Rasinkangas P."/>
            <person name="Parkhill J."/>
            <person name="Rea M.C."/>
            <person name="O'Sullivan O."/>
            <person name="Ritari J."/>
            <person name="Douillard F.P."/>
            <person name="Paul Ross R."/>
            <person name="Yang R."/>
            <person name="Briner A.E."/>
            <person name="Felis G.E."/>
            <person name="de Vos W.M."/>
            <person name="Barrangou R."/>
            <person name="Klaenhammer T.R."/>
            <person name="Caufield P.W."/>
            <person name="Cui Y."/>
            <person name="Zhang H."/>
            <person name="O'Toole P.W."/>
        </authorList>
    </citation>
    <scope>NUCLEOTIDE SEQUENCE [LARGE SCALE GENOMIC DNA]</scope>
    <source>
        <strain evidence="12 13">DSM 5007</strain>
    </source>
</reference>
<dbReference type="InterPro" id="IPR036259">
    <property type="entry name" value="MFS_trans_sf"/>
</dbReference>
<protein>
    <submittedName>
        <fullName evidence="12">Sugar transporter</fullName>
    </submittedName>
</protein>
<evidence type="ECO:0000256" key="5">
    <source>
        <dbReference type="ARBA" id="ARBA00022597"/>
    </source>
</evidence>
<evidence type="ECO:0000256" key="6">
    <source>
        <dbReference type="ARBA" id="ARBA00022692"/>
    </source>
</evidence>
<comment type="subcellular location">
    <subcellularLocation>
        <location evidence="1">Cell membrane</location>
        <topology evidence="1">Multi-pass membrane protein</topology>
    </subcellularLocation>
</comment>
<dbReference type="FunFam" id="1.20.1250.20:FF:000218">
    <property type="entry name" value="facilitated trehalose transporter Tret1"/>
    <property type="match status" value="1"/>
</dbReference>
<dbReference type="PATRIC" id="fig|1423807.3.peg.1570"/>
<evidence type="ECO:0000256" key="8">
    <source>
        <dbReference type="ARBA" id="ARBA00023136"/>
    </source>
</evidence>
<keyword evidence="4" id="KW-1003">Cell membrane</keyword>
<dbReference type="InterPro" id="IPR003663">
    <property type="entry name" value="Sugar/inositol_transpt"/>
</dbReference>
<evidence type="ECO:0000313" key="13">
    <source>
        <dbReference type="Proteomes" id="UP000051820"/>
    </source>
</evidence>
<dbReference type="NCBIfam" id="TIGR00879">
    <property type="entry name" value="SP"/>
    <property type="match status" value="1"/>
</dbReference>
<feature type="transmembrane region" description="Helical" evidence="10">
    <location>
        <begin position="429"/>
        <end position="450"/>
    </location>
</feature>
<keyword evidence="3 9" id="KW-0813">Transport</keyword>
<evidence type="ECO:0000259" key="11">
    <source>
        <dbReference type="PROSITE" id="PS50850"/>
    </source>
</evidence>
<feature type="transmembrane region" description="Helical" evidence="10">
    <location>
        <begin position="59"/>
        <end position="84"/>
    </location>
</feature>
<evidence type="ECO:0000256" key="2">
    <source>
        <dbReference type="ARBA" id="ARBA00010992"/>
    </source>
</evidence>
<evidence type="ECO:0000256" key="7">
    <source>
        <dbReference type="ARBA" id="ARBA00022989"/>
    </source>
</evidence>
<dbReference type="PROSITE" id="PS50850">
    <property type="entry name" value="MFS"/>
    <property type="match status" value="1"/>
</dbReference>
<dbReference type="PROSITE" id="PS00216">
    <property type="entry name" value="SUGAR_TRANSPORT_1"/>
    <property type="match status" value="1"/>
</dbReference>
<evidence type="ECO:0000313" key="12">
    <source>
        <dbReference type="EMBL" id="KRM09871.1"/>
    </source>
</evidence>
<name>A0A0R1VWV3_9LACO</name>
<dbReference type="OrthoDB" id="9783823at2"/>
<dbReference type="SUPFAM" id="SSF103473">
    <property type="entry name" value="MFS general substrate transporter"/>
    <property type="match status" value="1"/>
</dbReference>
<accession>A0A0R1VWV3</accession>
<dbReference type="RefSeq" id="WP_010622465.1">
    <property type="nucleotide sequence ID" value="NZ_AZGF01000034.1"/>
</dbReference>
<evidence type="ECO:0000256" key="4">
    <source>
        <dbReference type="ARBA" id="ARBA00022475"/>
    </source>
</evidence>
<evidence type="ECO:0000256" key="3">
    <source>
        <dbReference type="ARBA" id="ARBA00022448"/>
    </source>
</evidence>
<keyword evidence="7 10" id="KW-1133">Transmembrane helix</keyword>
<feature type="transmembrane region" description="Helical" evidence="10">
    <location>
        <begin position="337"/>
        <end position="357"/>
    </location>
</feature>
<dbReference type="InterPro" id="IPR005828">
    <property type="entry name" value="MFS_sugar_transport-like"/>
</dbReference>
<dbReference type="GO" id="GO:0022857">
    <property type="term" value="F:transmembrane transporter activity"/>
    <property type="evidence" value="ECO:0007669"/>
    <property type="project" value="InterPro"/>
</dbReference>